<protein>
    <submittedName>
        <fullName evidence="1">Uncharacterized protein</fullName>
    </submittedName>
</protein>
<dbReference type="RefSeq" id="WP_147388806.1">
    <property type="nucleotide sequence ID" value="NZ_AQHF01000026.1"/>
</dbReference>
<name>A0A8I0T5K9_9GAMM</name>
<evidence type="ECO:0000313" key="2">
    <source>
        <dbReference type="Proteomes" id="UP000660708"/>
    </source>
</evidence>
<dbReference type="Proteomes" id="UP000660708">
    <property type="component" value="Unassembled WGS sequence"/>
</dbReference>
<comment type="caution">
    <text evidence="1">The sequence shown here is derived from an EMBL/GenBank/DDBJ whole genome shotgun (WGS) entry which is preliminary data.</text>
</comment>
<reference evidence="1 2" key="1">
    <citation type="submission" date="2015-06" db="EMBL/GenBank/DDBJ databases">
        <title>Genome sequence of Pseudoalteromonas peptidolytica.</title>
        <authorList>
            <person name="Xie B.-B."/>
            <person name="Rong J.-C."/>
            <person name="Qin Q.-L."/>
            <person name="Zhang Y.-Z."/>
        </authorList>
    </citation>
    <scope>NUCLEOTIDE SEQUENCE [LARGE SCALE GENOMIC DNA]</scope>
    <source>
        <strain evidence="1 2">F12-50-A1</strain>
    </source>
</reference>
<organism evidence="1 2">
    <name type="scientific">Pseudoalteromonas peptidolytica F12-50-A1</name>
    <dbReference type="NCBI Taxonomy" id="1315280"/>
    <lineage>
        <taxon>Bacteria</taxon>
        <taxon>Pseudomonadati</taxon>
        <taxon>Pseudomonadota</taxon>
        <taxon>Gammaproteobacteria</taxon>
        <taxon>Alteromonadales</taxon>
        <taxon>Pseudoalteromonadaceae</taxon>
        <taxon>Pseudoalteromonas</taxon>
    </lineage>
</organism>
<dbReference type="AlphaFoldDB" id="A0A8I0T5K9"/>
<keyword evidence="2" id="KW-1185">Reference proteome</keyword>
<sequence>MSNKYLVESHGKLVLIDGKNWQTLEHKGVNNFVGTLSENVHLVTDFATTAAFKHIQCDYKYAEFILSKELKDSGEIVGNVQLLAIQKNKQAQMNNSVFYAPVNLETYNRYQVIADNTLHNTLLFSYYQLYASLAATNKSNQVRASFVVTESDISILLSQKGKVVGFESLPKVMFQGENRIASLTNALRTLERQLRLKSTSVSVHFWLEPDASVDWAEALASELQLDLEPVTATPVIVDGQPMFSSLAPHLGSLSLKHALNQSESKYLYLAKKSLPLVASLLLAANAYIGLQYFQVSESHQQLSARVQSMQSTLTKQIPNKVIQQNDYQLYLDDLERIQHASKLPGYHEVLADIATAIPQNSVVFDWISFDYPKQTDENKLFISLVGTQTAQSDDPIEHFNQFVKSLTSQGYKLRDSSVQTSFKGVSFALDLERPL</sequence>
<dbReference type="EMBL" id="AQHF01000026">
    <property type="protein sequence ID" value="MBE0347507.1"/>
    <property type="molecule type" value="Genomic_DNA"/>
</dbReference>
<proteinExistence type="predicted"/>
<gene>
    <name evidence="1" type="ORF">PPEP_a1976</name>
</gene>
<accession>A0A8I0T5K9</accession>
<evidence type="ECO:0000313" key="1">
    <source>
        <dbReference type="EMBL" id="MBE0347507.1"/>
    </source>
</evidence>